<evidence type="ECO:0000259" key="1">
    <source>
        <dbReference type="Pfam" id="PF00027"/>
    </source>
</evidence>
<dbReference type="InterPro" id="IPR018490">
    <property type="entry name" value="cNMP-bd_dom_sf"/>
</dbReference>
<dbReference type="InterPro" id="IPR014710">
    <property type="entry name" value="RmlC-like_jellyroll"/>
</dbReference>
<dbReference type="AlphaFoldDB" id="A0A915YFK5"/>
<dbReference type="Pfam" id="PF00027">
    <property type="entry name" value="cNMP_binding"/>
    <property type="match status" value="1"/>
</dbReference>
<dbReference type="CDD" id="cd00038">
    <property type="entry name" value="CAP_ED"/>
    <property type="match status" value="1"/>
</dbReference>
<evidence type="ECO:0000313" key="2">
    <source>
        <dbReference type="EMBL" id="BDS12120.1"/>
    </source>
</evidence>
<proteinExistence type="predicted"/>
<dbReference type="Gene3D" id="2.60.120.10">
    <property type="entry name" value="Jelly Rolls"/>
    <property type="match status" value="1"/>
</dbReference>
<dbReference type="KEGG" id="aup:AsAng_0028350"/>
<dbReference type="Proteomes" id="UP001060919">
    <property type="component" value="Chromosome"/>
</dbReference>
<feature type="domain" description="Cyclic nucleotide-binding" evidence="1">
    <location>
        <begin position="33"/>
        <end position="120"/>
    </location>
</feature>
<sequence length="195" mass="22810">MSTAFEQLWTFMDQYVLFSKQEKAIIQPYFIQKKFNKQNRLVDLGSISKEVFFIVEGCLRYYYITEDGREITGFIFQENMFAGSHNSFFNQVPSSQVLETIEASTVLSLNYTALMELYQKVPKMNELVRKILEHRFAFAQSVIASLITNKPEERYRQLIQQQPNLVHRVPLHILATYLGITPVSLSRIRARKAKK</sequence>
<name>A0A915YFK5_9BACT</name>
<protein>
    <submittedName>
        <fullName evidence="2">Crp/Fnr family transcriptional regulator</fullName>
    </submittedName>
</protein>
<dbReference type="RefSeq" id="WP_264793233.1">
    <property type="nucleotide sequence ID" value="NZ_AP026867.1"/>
</dbReference>
<organism evidence="2 3">
    <name type="scientific">Aureispira anguillae</name>
    <dbReference type="NCBI Taxonomy" id="2864201"/>
    <lineage>
        <taxon>Bacteria</taxon>
        <taxon>Pseudomonadati</taxon>
        <taxon>Bacteroidota</taxon>
        <taxon>Saprospiria</taxon>
        <taxon>Saprospirales</taxon>
        <taxon>Saprospiraceae</taxon>
        <taxon>Aureispira</taxon>
    </lineage>
</organism>
<evidence type="ECO:0000313" key="3">
    <source>
        <dbReference type="Proteomes" id="UP001060919"/>
    </source>
</evidence>
<dbReference type="InterPro" id="IPR000595">
    <property type="entry name" value="cNMP-bd_dom"/>
</dbReference>
<dbReference type="SUPFAM" id="SSF51206">
    <property type="entry name" value="cAMP-binding domain-like"/>
    <property type="match status" value="1"/>
</dbReference>
<keyword evidence="3" id="KW-1185">Reference proteome</keyword>
<accession>A0A915YFK5</accession>
<dbReference type="EMBL" id="AP026867">
    <property type="protein sequence ID" value="BDS12120.1"/>
    <property type="molecule type" value="Genomic_DNA"/>
</dbReference>
<gene>
    <name evidence="2" type="ORF">AsAng_0028350</name>
</gene>
<reference evidence="2" key="1">
    <citation type="submission" date="2022-09" db="EMBL/GenBank/DDBJ databases">
        <title>Aureispira anguillicida sp. nov., isolated from Leptocephalus of Japanese eel Anguilla japonica.</title>
        <authorList>
            <person name="Yuasa K."/>
            <person name="Mekata T."/>
            <person name="Ikunari K."/>
        </authorList>
    </citation>
    <scope>NUCLEOTIDE SEQUENCE</scope>
    <source>
        <strain evidence="2">EL160426</strain>
    </source>
</reference>